<dbReference type="InterPro" id="IPR036477">
    <property type="entry name" value="Formyl_transf_N_sf"/>
</dbReference>
<reference evidence="1 2" key="1">
    <citation type="journal article" date="2019" name="Int. J. Syst. Evol. Microbiol.">
        <title>The Global Catalogue of Microorganisms (GCM) 10K type strain sequencing project: providing services to taxonomists for standard genome sequencing and annotation.</title>
        <authorList>
            <consortium name="The Broad Institute Genomics Platform"/>
            <consortium name="The Broad Institute Genome Sequencing Center for Infectious Disease"/>
            <person name="Wu L."/>
            <person name="Ma J."/>
        </authorList>
    </citation>
    <scope>NUCLEOTIDE SEQUENCE [LARGE SCALE GENOMIC DNA]</scope>
    <source>
        <strain evidence="1 2">RDMS1</strain>
    </source>
</reference>
<sequence>MSSSTPLRVCFLTGRDEIADWMVASLRRIVKDANVEIPLVVHASEPDENTLGDSGIGSHLKEHCSTGVQYVKNIVRRDPQTHTPLSNIEWLGSAKYLPCKAEPSEPFGVTIPSDVVEAVAETCDAVVHFQVGILQGEILTQPTHGVLSFHHGDIRQYRGTPAGIWEFLHDEPVGGVTLQRLTPKLDAGYIVAFASVNLSDAHSWAEVRRRLFYASPNVLSNGLQNIQDPSFEPVLVPDEELGTLYYLSDLTPRIQAAYFLKEVKGLFHT</sequence>
<evidence type="ECO:0000313" key="2">
    <source>
        <dbReference type="Proteomes" id="UP001596417"/>
    </source>
</evidence>
<name>A0ABD5YJS5_9EURY</name>
<dbReference type="RefSeq" id="WP_264555288.1">
    <property type="nucleotide sequence ID" value="NZ_CP109979.1"/>
</dbReference>
<dbReference type="Proteomes" id="UP001596417">
    <property type="component" value="Unassembled WGS sequence"/>
</dbReference>
<evidence type="ECO:0008006" key="3">
    <source>
        <dbReference type="Google" id="ProtNLM"/>
    </source>
</evidence>
<accession>A0ABD5YJS5</accession>
<keyword evidence="2" id="KW-1185">Reference proteome</keyword>
<comment type="caution">
    <text evidence="1">The sequence shown here is derived from an EMBL/GenBank/DDBJ whole genome shotgun (WGS) entry which is preliminary data.</text>
</comment>
<dbReference type="GeneID" id="76198320"/>
<gene>
    <name evidence="1" type="ORF">ACFQL7_02150</name>
</gene>
<dbReference type="EMBL" id="JBHTAX010000001">
    <property type="protein sequence ID" value="MFC7188772.1"/>
    <property type="molecule type" value="Genomic_DNA"/>
</dbReference>
<evidence type="ECO:0000313" key="1">
    <source>
        <dbReference type="EMBL" id="MFC7188772.1"/>
    </source>
</evidence>
<proteinExistence type="predicted"/>
<dbReference type="Gene3D" id="3.40.50.170">
    <property type="entry name" value="Formyl transferase, N-terminal domain"/>
    <property type="match status" value="1"/>
</dbReference>
<organism evidence="1 2">
    <name type="scientific">Halocatena marina</name>
    <dbReference type="NCBI Taxonomy" id="2934937"/>
    <lineage>
        <taxon>Archaea</taxon>
        <taxon>Methanobacteriati</taxon>
        <taxon>Methanobacteriota</taxon>
        <taxon>Stenosarchaea group</taxon>
        <taxon>Halobacteria</taxon>
        <taxon>Halobacteriales</taxon>
        <taxon>Natronomonadaceae</taxon>
        <taxon>Halocatena</taxon>
    </lineage>
</organism>
<protein>
    <recommendedName>
        <fullName evidence="3">Methionyl-tRNA formyltransferase</fullName>
    </recommendedName>
</protein>
<dbReference type="AlphaFoldDB" id="A0ABD5YJS5"/>
<dbReference type="SUPFAM" id="SSF53328">
    <property type="entry name" value="Formyltransferase"/>
    <property type="match status" value="1"/>
</dbReference>